<dbReference type="Gene3D" id="3.30.200.20">
    <property type="entry name" value="Phosphorylase Kinase, domain 1"/>
    <property type="match status" value="1"/>
</dbReference>
<keyword evidence="10" id="KW-1185">Reference proteome</keyword>
<dbReference type="Gene3D" id="2.130.10.10">
    <property type="entry name" value="YVTN repeat-like/Quinoprotein amine dehydrogenase"/>
    <property type="match status" value="1"/>
</dbReference>
<keyword evidence="3" id="KW-0808">Transferase</keyword>
<accession>A0A402BGB1</accession>
<dbReference type="GO" id="GO:0004674">
    <property type="term" value="F:protein serine/threonine kinase activity"/>
    <property type="evidence" value="ECO:0007669"/>
    <property type="project" value="UniProtKB-EC"/>
</dbReference>
<evidence type="ECO:0000313" key="10">
    <source>
        <dbReference type="Proteomes" id="UP000287171"/>
    </source>
</evidence>
<evidence type="ECO:0000256" key="7">
    <source>
        <dbReference type="PROSITE-ProRule" id="PRU10141"/>
    </source>
</evidence>
<dbReference type="CDD" id="cd14014">
    <property type="entry name" value="STKc_PknB_like"/>
    <property type="match status" value="1"/>
</dbReference>
<keyword evidence="5" id="KW-0418">Kinase</keyword>
<evidence type="ECO:0000256" key="4">
    <source>
        <dbReference type="ARBA" id="ARBA00022741"/>
    </source>
</evidence>
<dbReference type="Proteomes" id="UP000287171">
    <property type="component" value="Unassembled WGS sequence"/>
</dbReference>
<dbReference type="PANTHER" id="PTHR43671">
    <property type="entry name" value="SERINE/THREONINE-PROTEIN KINASE NEK"/>
    <property type="match status" value="1"/>
</dbReference>
<feature type="binding site" evidence="7">
    <location>
        <position position="72"/>
    </location>
    <ligand>
        <name>ATP</name>
        <dbReference type="ChEBI" id="CHEBI:30616"/>
    </ligand>
</feature>
<proteinExistence type="inferred from homology"/>
<comment type="similarity">
    <text evidence="1">Belongs to the protein kinase superfamily. NEK Ser/Thr protein kinase family. NIMA subfamily.</text>
</comment>
<dbReference type="GO" id="GO:0005524">
    <property type="term" value="F:ATP binding"/>
    <property type="evidence" value="ECO:0007669"/>
    <property type="project" value="UniProtKB-UniRule"/>
</dbReference>
<comment type="caution">
    <text evidence="9">The sequence shown here is derived from an EMBL/GenBank/DDBJ whole genome shotgun (WGS) entry which is preliminary data.</text>
</comment>
<dbReference type="OrthoDB" id="9813021at2"/>
<dbReference type="PROSITE" id="PS00107">
    <property type="entry name" value="PROTEIN_KINASE_ATP"/>
    <property type="match status" value="1"/>
</dbReference>
<gene>
    <name evidence="9" type="ORF">KDA_58700</name>
</gene>
<reference evidence="10" key="1">
    <citation type="submission" date="2018-12" db="EMBL/GenBank/DDBJ databases">
        <title>Tengunoibacter tsumagoiensis gen. nov., sp. nov., Dictyobacter kobayashii sp. nov., D. alpinus sp. nov., and D. joshuensis sp. nov. and description of Dictyobacteraceae fam. nov. within the order Ktedonobacterales isolated from Tengu-no-mugimeshi.</title>
        <authorList>
            <person name="Wang C.M."/>
            <person name="Zheng Y."/>
            <person name="Sakai Y."/>
            <person name="Toyoda A."/>
            <person name="Minakuchi Y."/>
            <person name="Abe K."/>
            <person name="Yokota A."/>
            <person name="Yabe S."/>
        </authorList>
    </citation>
    <scope>NUCLEOTIDE SEQUENCE [LARGE SCALE GENOMIC DNA]</scope>
    <source>
        <strain evidence="10">Uno16</strain>
    </source>
</reference>
<sequence>MRYCLYCGAVNADQDSMCFACARPLTGPLELDTTESLLQNRYRLLTQIGSGGFGAVYRAVDTQSQDTIVAIKQIHLSGLSPQQVIEATDGFNRELHLLSDLVHSHVPTIYDHFTDQEHWYLVMQFIEGETLEAYLHNNWSAGASHTRTLPLDEVLDLAVQLCDVLDYLHKRQPAIIYRDLKPANIMRTPQGELYLIDFGIARLYKPGQVKDTIPFGSPGYAAPEQYGKAQTTPRADIYSLGALLHQFLSGIDPSLNPFSFAPLRLYGQDGLAELETLILTMVELDASKRPTTIDVVSTQLQEIIQRRQQRSPLIRQVPLANQPNIASGGQNQQNYSSAYYVPGGQMQQQMAAQRKKTITRRGMMIGGVATLALIMGTDVVGWISHILDRDGNVSSRPALIMGPDRDNAAPTAAAQPSSPDDTWAFTTISTTAKQQVVRFSPDQQRFAALNQPATITFWRPGKAAAYELQRKVSVQSKGPLHTIEWSRDGSALLAATEREVYLLRLDQSQAMPLKLNVSVPIATVVWHPTETRFLIGGSDGSITVFATNNPDRLTGWKQVQHYAIKNAQASTGKGHFSNAAWSDDGRYIAAPSQGNEIYIWSTDTGELYNNVQIPLEDGQITYLDWYKGNNHVVMVGTTKGVVHLADFIRPGGSERLQLIPEVVVQDITQYLPYYQLFVATNNGLYVWYPMSGLKAWQQIEAVALPDNLQSITVAGEKKPTLLITTGENDIGILV</sequence>
<organism evidence="9 10">
    <name type="scientific">Dictyobacter alpinus</name>
    <dbReference type="NCBI Taxonomy" id="2014873"/>
    <lineage>
        <taxon>Bacteria</taxon>
        <taxon>Bacillati</taxon>
        <taxon>Chloroflexota</taxon>
        <taxon>Ktedonobacteria</taxon>
        <taxon>Ktedonobacterales</taxon>
        <taxon>Dictyobacteraceae</taxon>
        <taxon>Dictyobacter</taxon>
    </lineage>
</organism>
<dbReference type="InterPro" id="IPR050660">
    <property type="entry name" value="NEK_Ser/Thr_kinase"/>
</dbReference>
<dbReference type="Pfam" id="PF00069">
    <property type="entry name" value="Pkinase"/>
    <property type="match status" value="1"/>
</dbReference>
<dbReference type="InterPro" id="IPR017441">
    <property type="entry name" value="Protein_kinase_ATP_BS"/>
</dbReference>
<dbReference type="Gene3D" id="1.10.510.10">
    <property type="entry name" value="Transferase(Phosphotransferase) domain 1"/>
    <property type="match status" value="1"/>
</dbReference>
<name>A0A402BGB1_9CHLR</name>
<dbReference type="InterPro" id="IPR000719">
    <property type="entry name" value="Prot_kinase_dom"/>
</dbReference>
<protein>
    <recommendedName>
        <fullName evidence="2">non-specific serine/threonine protein kinase</fullName>
        <ecNumber evidence="2">2.7.11.1</ecNumber>
    </recommendedName>
</protein>
<dbReference type="PANTHER" id="PTHR43671:SF13">
    <property type="entry name" value="SERINE_THREONINE-PROTEIN KINASE NEK2"/>
    <property type="match status" value="1"/>
</dbReference>
<evidence type="ECO:0000256" key="2">
    <source>
        <dbReference type="ARBA" id="ARBA00012513"/>
    </source>
</evidence>
<dbReference type="EC" id="2.7.11.1" evidence="2"/>
<evidence type="ECO:0000256" key="3">
    <source>
        <dbReference type="ARBA" id="ARBA00022679"/>
    </source>
</evidence>
<dbReference type="InterPro" id="IPR036322">
    <property type="entry name" value="WD40_repeat_dom_sf"/>
</dbReference>
<dbReference type="SUPFAM" id="SSF56112">
    <property type="entry name" value="Protein kinase-like (PK-like)"/>
    <property type="match status" value="1"/>
</dbReference>
<dbReference type="SUPFAM" id="SSF50978">
    <property type="entry name" value="WD40 repeat-like"/>
    <property type="match status" value="1"/>
</dbReference>
<dbReference type="InterPro" id="IPR011009">
    <property type="entry name" value="Kinase-like_dom_sf"/>
</dbReference>
<dbReference type="SMART" id="SM00220">
    <property type="entry name" value="S_TKc"/>
    <property type="match status" value="1"/>
</dbReference>
<keyword evidence="4 7" id="KW-0547">Nucleotide-binding</keyword>
<dbReference type="PROSITE" id="PS50011">
    <property type="entry name" value="PROTEIN_KINASE_DOM"/>
    <property type="match status" value="1"/>
</dbReference>
<evidence type="ECO:0000313" key="9">
    <source>
        <dbReference type="EMBL" id="GCE30386.1"/>
    </source>
</evidence>
<dbReference type="EMBL" id="BIFT01000002">
    <property type="protein sequence ID" value="GCE30386.1"/>
    <property type="molecule type" value="Genomic_DNA"/>
</dbReference>
<evidence type="ECO:0000256" key="5">
    <source>
        <dbReference type="ARBA" id="ARBA00022777"/>
    </source>
</evidence>
<keyword evidence="6 7" id="KW-0067">ATP-binding</keyword>
<evidence type="ECO:0000256" key="1">
    <source>
        <dbReference type="ARBA" id="ARBA00010886"/>
    </source>
</evidence>
<dbReference type="RefSeq" id="WP_126630482.1">
    <property type="nucleotide sequence ID" value="NZ_BIFT01000002.1"/>
</dbReference>
<evidence type="ECO:0000259" key="8">
    <source>
        <dbReference type="PROSITE" id="PS50011"/>
    </source>
</evidence>
<dbReference type="InterPro" id="IPR015943">
    <property type="entry name" value="WD40/YVTN_repeat-like_dom_sf"/>
</dbReference>
<evidence type="ECO:0000256" key="6">
    <source>
        <dbReference type="ARBA" id="ARBA00022840"/>
    </source>
</evidence>
<feature type="domain" description="Protein kinase" evidence="8">
    <location>
        <begin position="42"/>
        <end position="304"/>
    </location>
</feature>
<dbReference type="AlphaFoldDB" id="A0A402BGB1"/>